<proteinExistence type="inferred from homology"/>
<comment type="similarity">
    <text evidence="2">Belongs to the NRAMP (TC 2.A.55) family.</text>
</comment>
<comment type="caution">
    <text evidence="7">The sequence shown here is derived from an EMBL/GenBank/DDBJ whole genome shotgun (WGS) entry which is preliminary data.</text>
</comment>
<organism evidence="7 8">
    <name type="scientific">Taxus chinensis</name>
    <name type="common">Chinese yew</name>
    <name type="synonym">Taxus wallichiana var. chinensis</name>
    <dbReference type="NCBI Taxonomy" id="29808"/>
    <lineage>
        <taxon>Eukaryota</taxon>
        <taxon>Viridiplantae</taxon>
        <taxon>Streptophyta</taxon>
        <taxon>Embryophyta</taxon>
        <taxon>Tracheophyta</taxon>
        <taxon>Spermatophyta</taxon>
        <taxon>Pinopsida</taxon>
        <taxon>Pinidae</taxon>
        <taxon>Conifers II</taxon>
        <taxon>Cupressales</taxon>
        <taxon>Taxaceae</taxon>
        <taxon>Taxus</taxon>
    </lineage>
</organism>
<dbReference type="GO" id="GO:0005384">
    <property type="term" value="F:manganese ion transmembrane transporter activity"/>
    <property type="evidence" value="ECO:0007669"/>
    <property type="project" value="TreeGrafter"/>
</dbReference>
<name>A0AA38BVK0_TAXCH</name>
<gene>
    <name evidence="7" type="ORF">KI387_032445</name>
</gene>
<keyword evidence="3 6" id="KW-0812">Transmembrane</keyword>
<evidence type="ECO:0000256" key="2">
    <source>
        <dbReference type="ARBA" id="ARBA00009965"/>
    </source>
</evidence>
<dbReference type="GO" id="GO:0015086">
    <property type="term" value="F:cadmium ion transmembrane transporter activity"/>
    <property type="evidence" value="ECO:0007669"/>
    <property type="project" value="TreeGrafter"/>
</dbReference>
<dbReference type="OMA" id="MTINIYY"/>
<dbReference type="Pfam" id="PF01566">
    <property type="entry name" value="Nramp"/>
    <property type="match status" value="1"/>
</dbReference>
<reference evidence="7 8" key="1">
    <citation type="journal article" date="2021" name="Nat. Plants">
        <title>The Taxus genome provides insights into paclitaxel biosynthesis.</title>
        <authorList>
            <person name="Xiong X."/>
            <person name="Gou J."/>
            <person name="Liao Q."/>
            <person name="Li Y."/>
            <person name="Zhou Q."/>
            <person name="Bi G."/>
            <person name="Li C."/>
            <person name="Du R."/>
            <person name="Wang X."/>
            <person name="Sun T."/>
            <person name="Guo L."/>
            <person name="Liang H."/>
            <person name="Lu P."/>
            <person name="Wu Y."/>
            <person name="Zhang Z."/>
            <person name="Ro D.K."/>
            <person name="Shang Y."/>
            <person name="Huang S."/>
            <person name="Yan J."/>
        </authorList>
    </citation>
    <scope>NUCLEOTIDE SEQUENCE [LARGE SCALE GENOMIC DNA]</scope>
    <source>
        <strain evidence="7">Ta-2019</strain>
    </source>
</reference>
<feature type="transmembrane region" description="Helical" evidence="6">
    <location>
        <begin position="75"/>
        <end position="99"/>
    </location>
</feature>
<dbReference type="PANTHER" id="PTHR11706:SF54">
    <property type="entry name" value="METAL TRANSPORTER NRAMP1"/>
    <property type="match status" value="1"/>
</dbReference>
<comment type="subcellular location">
    <subcellularLocation>
        <location evidence="1">Membrane</location>
        <topology evidence="1">Multi-pass membrane protein</topology>
    </subcellularLocation>
</comment>
<feature type="non-terminal residue" evidence="7">
    <location>
        <position position="185"/>
    </location>
</feature>
<sequence>MLLQGFLNLRFKPWLRNLLTRCLAIVPSLIVAIIGGSSGAGELIIIASMILSFELPFALIPLLKFTSSKTKMGLYANSLPVAIITWVLGLAIMVINIQFLATGFVKWLIHNNLPKVGVVFIGILGFAAMIAYLGGILYLVFRKDKEVTYLLPLEEPIAIESNCEQGYNNTTELRGPFGAIPREDI</sequence>
<keyword evidence="8" id="KW-1185">Reference proteome</keyword>
<dbReference type="GO" id="GO:0034755">
    <property type="term" value="P:iron ion transmembrane transport"/>
    <property type="evidence" value="ECO:0007669"/>
    <property type="project" value="TreeGrafter"/>
</dbReference>
<dbReference type="InterPro" id="IPR001046">
    <property type="entry name" value="NRAMP_fam"/>
</dbReference>
<dbReference type="PANTHER" id="PTHR11706">
    <property type="entry name" value="SOLUTE CARRIER PROTEIN FAMILY 11 MEMBER"/>
    <property type="match status" value="1"/>
</dbReference>
<dbReference type="Proteomes" id="UP000824469">
    <property type="component" value="Unassembled WGS sequence"/>
</dbReference>
<evidence type="ECO:0000256" key="3">
    <source>
        <dbReference type="ARBA" id="ARBA00022692"/>
    </source>
</evidence>
<keyword evidence="5 6" id="KW-0472">Membrane</keyword>
<evidence type="ECO:0000256" key="6">
    <source>
        <dbReference type="SAM" id="Phobius"/>
    </source>
</evidence>
<feature type="transmembrane region" description="Helical" evidence="6">
    <location>
        <begin position="119"/>
        <end position="141"/>
    </location>
</feature>
<dbReference type="GO" id="GO:0005886">
    <property type="term" value="C:plasma membrane"/>
    <property type="evidence" value="ECO:0007669"/>
    <property type="project" value="TreeGrafter"/>
</dbReference>
<accession>A0AA38BVK0</accession>
<evidence type="ECO:0000256" key="4">
    <source>
        <dbReference type="ARBA" id="ARBA00022989"/>
    </source>
</evidence>
<dbReference type="EMBL" id="JAHRHJ020003813">
    <property type="protein sequence ID" value="KAH9288328.1"/>
    <property type="molecule type" value="Genomic_DNA"/>
</dbReference>
<feature type="transmembrane region" description="Helical" evidence="6">
    <location>
        <begin position="18"/>
        <end position="37"/>
    </location>
</feature>
<evidence type="ECO:0000256" key="5">
    <source>
        <dbReference type="ARBA" id="ARBA00023136"/>
    </source>
</evidence>
<evidence type="ECO:0000256" key="1">
    <source>
        <dbReference type="ARBA" id="ARBA00004141"/>
    </source>
</evidence>
<protein>
    <submittedName>
        <fullName evidence="7">Uncharacterized protein</fullName>
    </submittedName>
</protein>
<evidence type="ECO:0000313" key="7">
    <source>
        <dbReference type="EMBL" id="KAH9288328.1"/>
    </source>
</evidence>
<keyword evidence="4 6" id="KW-1133">Transmembrane helix</keyword>
<dbReference type="AlphaFoldDB" id="A0AA38BVK0"/>
<evidence type="ECO:0000313" key="8">
    <source>
        <dbReference type="Proteomes" id="UP000824469"/>
    </source>
</evidence>
<feature type="transmembrane region" description="Helical" evidence="6">
    <location>
        <begin position="43"/>
        <end position="63"/>
    </location>
</feature>
<dbReference type="PRINTS" id="PR00447">
    <property type="entry name" value="NATRESASSCMP"/>
</dbReference>